<dbReference type="GO" id="GO:0003723">
    <property type="term" value="F:RNA binding"/>
    <property type="evidence" value="ECO:0007669"/>
    <property type="project" value="UniProtKB-KW"/>
</dbReference>
<dbReference type="GO" id="GO:0043186">
    <property type="term" value="C:P granule"/>
    <property type="evidence" value="ECO:0007669"/>
    <property type="project" value="UniProtKB-ARBA"/>
</dbReference>
<dbReference type="GO" id="GO:0048477">
    <property type="term" value="P:oogenesis"/>
    <property type="evidence" value="ECO:0007669"/>
    <property type="project" value="UniProtKB-KW"/>
</dbReference>
<sequence>MSGRGNLLSLFHKMTETAEVSQSTQEHTNVRELYAEPSALREEYQRTAKNTTTIDLAASCNGLSISNGRGRANLLHFFKNDSYKIQNEKNKSDLSSSLEGLASQDQNKICTLKESTDLNSDINKNINPSILGSEFFCPNTIYGTKGSLVNLSCNYISLRSDPMKGIYLYEVRFSPAVDSLHLRMKYLNEHNKKFGDIKAFDGTTLYLPILLQSELTTFISKSFDNKDIEIRILFKKKESLKNCKQLYNILFDRVMKTLNYVKFDRKQFDPSRPKIIPTAKLEVWPGYVTAVDEYDGGLMLCCDVSHRLLCQRTVLDMLVEIYQNNKSNYQDKAKNYFVGSVIITRYNNRTYRIDDICFSQNPCSQFETRMGSNSYMDYYKNYHNITIKDAKQPLLISLKQSKKYSFSNTGNIQFCLIPELCYLTGLHDEIRADKKLMREIATFTSVTPNQRIIALNKYLKNVSENDDARKILENWGLSLQKNNDNIVGRRIGAELIYFAKQCVSAGLSAEFSKDAVRNEMLEIVHLNNWVMIHHKNDLKAAKSFLHNMQRCCEAFGMNIRKPNIISLENDRIDIYVDALRRNISTQTQIVVCICHTSRDDRYSAIKKICCSEIPVASQVINSKTLSNETKNRSIVQKIILQMNCKMGGSLWTVKIPFKNVMICGIDSYHDPYQKCNSVAAFVASLNSSYTQWFSKAAIQSEKEEIVNGLTSSFEAALECYKIRNGYLPDNVIIYRDGVGDGQLNLCAMYEIPQFERVCGKNMKITYLVIQKRNNTKFFLNNDNIYENPLPGTVVDKYITRSHMYDFFLVSQAVRHGTVSPMHFIVLRDDSNYGPDIIQKLSYKLCYLYYNWPGTVRIPACCMYAHKMAYLIGQSIQRDTARNLSEKLFYL</sequence>
<keyword evidence="6" id="KW-0694">RNA-binding</keyword>
<name>A0A6J1LG05_DROHY</name>
<keyword evidence="3" id="KW-0217">Developmental protein</keyword>
<accession>A0A6J1LG05</accession>
<evidence type="ECO:0000256" key="1">
    <source>
        <dbReference type="ARBA" id="ARBA00004331"/>
    </source>
</evidence>
<comment type="similarity">
    <text evidence="9">Belongs to the argonaute family. Piwi subfamily.</text>
</comment>
<dbReference type="Pfam" id="PF23278">
    <property type="entry name" value="Piwi_N"/>
    <property type="match status" value="1"/>
</dbReference>
<evidence type="ECO:0000313" key="13">
    <source>
        <dbReference type="RefSeq" id="XP_023163424.2"/>
    </source>
</evidence>
<keyword evidence="12" id="KW-1185">Reference proteome</keyword>
<feature type="domain" description="PAZ" evidence="10">
    <location>
        <begin position="313"/>
        <end position="425"/>
    </location>
</feature>
<keyword evidence="8" id="KW-0943">RNA-mediated gene silencing</keyword>
<comment type="subcellular location">
    <subcellularLocation>
        <location evidence="1">Cytoplasm</location>
        <location evidence="1">Cytoplasmic ribonucleoprotein granule</location>
    </subcellularLocation>
    <subcellularLocation>
        <location evidence="2">Cytoplasm</location>
        <location evidence="2">Perinuclear region</location>
    </subcellularLocation>
</comment>
<dbReference type="GO" id="GO:0048471">
    <property type="term" value="C:perinuclear region of cytoplasm"/>
    <property type="evidence" value="ECO:0007669"/>
    <property type="project" value="UniProtKB-SubCell"/>
</dbReference>
<dbReference type="InterPro" id="IPR003100">
    <property type="entry name" value="PAZ_dom"/>
</dbReference>
<dbReference type="SUPFAM" id="SSF53098">
    <property type="entry name" value="Ribonuclease H-like"/>
    <property type="match status" value="1"/>
</dbReference>
<feature type="domain" description="Piwi" evidence="11">
    <location>
        <begin position="589"/>
        <end position="876"/>
    </location>
</feature>
<protein>
    <submittedName>
        <fullName evidence="13">Protein argonaute-3 isoform X1</fullName>
    </submittedName>
</protein>
<dbReference type="SUPFAM" id="SSF101690">
    <property type="entry name" value="PAZ domain"/>
    <property type="match status" value="1"/>
</dbReference>
<dbReference type="CDD" id="cd02845">
    <property type="entry name" value="PAZ_piwi_like"/>
    <property type="match status" value="1"/>
</dbReference>
<dbReference type="InterPro" id="IPR036397">
    <property type="entry name" value="RNaseH_sf"/>
</dbReference>
<evidence type="ECO:0000256" key="9">
    <source>
        <dbReference type="ARBA" id="ARBA00038291"/>
    </source>
</evidence>
<dbReference type="AlphaFoldDB" id="A0A6J1LG05"/>
<dbReference type="OrthoDB" id="445936at2759"/>
<dbReference type="FunFam" id="2.170.260.10:FF:000003">
    <property type="entry name" value="Piwi-like RNA-mediated gene silencing 2"/>
    <property type="match status" value="1"/>
</dbReference>
<dbReference type="GO" id="GO:0016891">
    <property type="term" value="F:RNA endonuclease activity producing 5'-phosphomonoesters, hydrolytic mechanism"/>
    <property type="evidence" value="ECO:0007669"/>
    <property type="project" value="UniProtKB-ARBA"/>
</dbReference>
<evidence type="ECO:0000256" key="4">
    <source>
        <dbReference type="ARBA" id="ARBA00022490"/>
    </source>
</evidence>
<dbReference type="GO" id="GO:0141009">
    <property type="term" value="P:transposable element silencing by piRNA-mediated mRNA destabilization"/>
    <property type="evidence" value="ECO:0007669"/>
    <property type="project" value="UniProtKB-ARBA"/>
</dbReference>
<dbReference type="SMART" id="SM00949">
    <property type="entry name" value="PAZ"/>
    <property type="match status" value="1"/>
</dbReference>
<dbReference type="CDD" id="cd04658">
    <property type="entry name" value="Piwi_piwi-like_Euk"/>
    <property type="match status" value="1"/>
</dbReference>
<evidence type="ECO:0000256" key="5">
    <source>
        <dbReference type="ARBA" id="ARBA00022782"/>
    </source>
</evidence>
<evidence type="ECO:0000256" key="8">
    <source>
        <dbReference type="ARBA" id="ARBA00023158"/>
    </source>
</evidence>
<gene>
    <name evidence="13" type="primary">LOC111594390</name>
</gene>
<dbReference type="PROSITE" id="PS50822">
    <property type="entry name" value="PIWI"/>
    <property type="match status" value="1"/>
</dbReference>
<dbReference type="OMA" id="EGGLKLC"/>
<dbReference type="FunFam" id="3.30.420.10:FF:000014">
    <property type="entry name" value="Piwi-like RNA-mediated gene silencing 1"/>
    <property type="match status" value="1"/>
</dbReference>
<evidence type="ECO:0000256" key="7">
    <source>
        <dbReference type="ARBA" id="ARBA00022943"/>
    </source>
</evidence>
<dbReference type="GO" id="GO:0140965">
    <property type="term" value="P:secondary piRNA processing"/>
    <property type="evidence" value="ECO:0007669"/>
    <property type="project" value="UniProtKB-ARBA"/>
</dbReference>
<evidence type="ECO:0000256" key="3">
    <source>
        <dbReference type="ARBA" id="ARBA00022473"/>
    </source>
</evidence>
<dbReference type="InterPro" id="IPR003165">
    <property type="entry name" value="Piwi"/>
</dbReference>
<keyword evidence="7" id="KW-0896">Oogenesis</keyword>
<dbReference type="RefSeq" id="XP_023163424.2">
    <property type="nucleotide sequence ID" value="XM_023307656.2"/>
</dbReference>
<dbReference type="Pfam" id="PF02170">
    <property type="entry name" value="PAZ"/>
    <property type="match status" value="1"/>
</dbReference>
<evidence type="ECO:0000256" key="6">
    <source>
        <dbReference type="ARBA" id="ARBA00022884"/>
    </source>
</evidence>
<evidence type="ECO:0000256" key="2">
    <source>
        <dbReference type="ARBA" id="ARBA00004556"/>
    </source>
</evidence>
<keyword evidence="4" id="KW-0963">Cytoplasm</keyword>
<organism evidence="12 13">
    <name type="scientific">Drosophila hydei</name>
    <name type="common">Fruit fly</name>
    <dbReference type="NCBI Taxonomy" id="7224"/>
    <lineage>
        <taxon>Eukaryota</taxon>
        <taxon>Metazoa</taxon>
        <taxon>Ecdysozoa</taxon>
        <taxon>Arthropoda</taxon>
        <taxon>Hexapoda</taxon>
        <taxon>Insecta</taxon>
        <taxon>Pterygota</taxon>
        <taxon>Neoptera</taxon>
        <taxon>Endopterygota</taxon>
        <taxon>Diptera</taxon>
        <taxon>Brachycera</taxon>
        <taxon>Muscomorpha</taxon>
        <taxon>Ephydroidea</taxon>
        <taxon>Drosophilidae</taxon>
        <taxon>Drosophila</taxon>
    </lineage>
</organism>
<dbReference type="PROSITE" id="PS50821">
    <property type="entry name" value="PAZ"/>
    <property type="match status" value="1"/>
</dbReference>
<dbReference type="SMART" id="SM00950">
    <property type="entry name" value="Piwi"/>
    <property type="match status" value="1"/>
</dbReference>
<dbReference type="GeneID" id="111594390"/>
<dbReference type="Gene3D" id="3.30.420.10">
    <property type="entry name" value="Ribonuclease H-like superfamily/Ribonuclease H"/>
    <property type="match status" value="1"/>
</dbReference>
<evidence type="ECO:0000313" key="12">
    <source>
        <dbReference type="Proteomes" id="UP000504633"/>
    </source>
</evidence>
<dbReference type="Proteomes" id="UP000504633">
    <property type="component" value="Unplaced"/>
</dbReference>
<dbReference type="Pfam" id="PF02171">
    <property type="entry name" value="Piwi"/>
    <property type="match status" value="1"/>
</dbReference>
<dbReference type="InterPro" id="IPR036085">
    <property type="entry name" value="PAZ_dom_sf"/>
</dbReference>
<keyword evidence="5" id="KW-0221">Differentiation</keyword>
<dbReference type="Gene3D" id="2.170.260.10">
    <property type="entry name" value="paz domain"/>
    <property type="match status" value="1"/>
</dbReference>
<evidence type="ECO:0000259" key="11">
    <source>
        <dbReference type="PROSITE" id="PS50822"/>
    </source>
</evidence>
<dbReference type="PANTHER" id="PTHR22891">
    <property type="entry name" value="EUKARYOTIC TRANSLATION INITIATION FACTOR 2C"/>
    <property type="match status" value="1"/>
</dbReference>
<dbReference type="KEGG" id="dhe:111594390"/>
<dbReference type="InterPro" id="IPR012337">
    <property type="entry name" value="RNaseH-like_sf"/>
</dbReference>
<evidence type="ECO:0000259" key="10">
    <source>
        <dbReference type="PROSITE" id="PS50821"/>
    </source>
</evidence>
<dbReference type="Gene3D" id="3.40.50.2300">
    <property type="match status" value="1"/>
</dbReference>
<reference evidence="13" key="1">
    <citation type="submission" date="2025-08" db="UniProtKB">
        <authorList>
            <consortium name="RefSeq"/>
        </authorList>
    </citation>
    <scope>IDENTIFICATION</scope>
    <source>
        <strain evidence="13">15085-1641.00</strain>
        <tissue evidence="13">Whole body</tissue>
    </source>
</reference>
<proteinExistence type="inferred from homology"/>